<organism evidence="1 2">
    <name type="scientific">Aureimonas pseudogalii</name>
    <dbReference type="NCBI Taxonomy" id="1744844"/>
    <lineage>
        <taxon>Bacteria</taxon>
        <taxon>Pseudomonadati</taxon>
        <taxon>Pseudomonadota</taxon>
        <taxon>Alphaproteobacteria</taxon>
        <taxon>Hyphomicrobiales</taxon>
        <taxon>Aurantimonadaceae</taxon>
        <taxon>Aureimonas</taxon>
    </lineage>
</organism>
<dbReference type="AlphaFoldDB" id="A0A7W6EG31"/>
<gene>
    <name evidence="1" type="ORF">GGR04_001080</name>
</gene>
<name>A0A7W6EG31_9HYPH</name>
<sequence length="158" mass="17298">MSDLVERLRYCAAKSQDYGRPKDSATLLEVVAALEAAQAIHAGLPDPDMPAKQLRLHMGEMTAQEMRTARAAIRWANSAAQARIEAVRRGTVEECAQHLTTLADAMHEKAEAISERASRHGPFARPPVSERDAAVMAYDFEQAAAAIRALTEAKEDRT</sequence>
<keyword evidence="2" id="KW-1185">Reference proteome</keyword>
<protein>
    <submittedName>
        <fullName evidence="1">Acyl-CoA reductase-like NAD-dependent aldehyde dehydrogenase</fullName>
    </submittedName>
</protein>
<proteinExistence type="predicted"/>
<dbReference type="RefSeq" id="WP_183198588.1">
    <property type="nucleotide sequence ID" value="NZ_JACIEK010000001.1"/>
</dbReference>
<reference evidence="1 2" key="1">
    <citation type="submission" date="2020-08" db="EMBL/GenBank/DDBJ databases">
        <title>Genomic Encyclopedia of Type Strains, Phase IV (KMG-IV): sequencing the most valuable type-strain genomes for metagenomic binning, comparative biology and taxonomic classification.</title>
        <authorList>
            <person name="Goeker M."/>
        </authorList>
    </citation>
    <scope>NUCLEOTIDE SEQUENCE [LARGE SCALE GENOMIC DNA]</scope>
    <source>
        <strain evidence="1 2">DSM 102238</strain>
    </source>
</reference>
<accession>A0A7W6EG31</accession>
<comment type="caution">
    <text evidence="1">The sequence shown here is derived from an EMBL/GenBank/DDBJ whole genome shotgun (WGS) entry which is preliminary data.</text>
</comment>
<evidence type="ECO:0000313" key="2">
    <source>
        <dbReference type="Proteomes" id="UP000542776"/>
    </source>
</evidence>
<dbReference type="EMBL" id="JACIEK010000001">
    <property type="protein sequence ID" value="MBB3997259.1"/>
    <property type="molecule type" value="Genomic_DNA"/>
</dbReference>
<evidence type="ECO:0000313" key="1">
    <source>
        <dbReference type="EMBL" id="MBB3997259.1"/>
    </source>
</evidence>
<dbReference type="Proteomes" id="UP000542776">
    <property type="component" value="Unassembled WGS sequence"/>
</dbReference>